<feature type="region of interest" description="Disordered" evidence="1">
    <location>
        <begin position="32"/>
        <end position="54"/>
    </location>
</feature>
<feature type="compositionally biased region" description="Polar residues" evidence="1">
    <location>
        <begin position="44"/>
        <end position="54"/>
    </location>
</feature>
<name>A0A2P5WD16_GOSBA</name>
<accession>A0A2P5WD16</accession>
<organism evidence="2 3">
    <name type="scientific">Gossypium barbadense</name>
    <name type="common">Sea Island cotton</name>
    <name type="synonym">Hibiscus barbadensis</name>
    <dbReference type="NCBI Taxonomy" id="3634"/>
    <lineage>
        <taxon>Eukaryota</taxon>
        <taxon>Viridiplantae</taxon>
        <taxon>Streptophyta</taxon>
        <taxon>Embryophyta</taxon>
        <taxon>Tracheophyta</taxon>
        <taxon>Spermatophyta</taxon>
        <taxon>Magnoliopsida</taxon>
        <taxon>eudicotyledons</taxon>
        <taxon>Gunneridae</taxon>
        <taxon>Pentapetalae</taxon>
        <taxon>rosids</taxon>
        <taxon>malvids</taxon>
        <taxon>Malvales</taxon>
        <taxon>Malvaceae</taxon>
        <taxon>Malvoideae</taxon>
        <taxon>Gossypium</taxon>
    </lineage>
</organism>
<evidence type="ECO:0000313" key="3">
    <source>
        <dbReference type="Proteomes" id="UP000239757"/>
    </source>
</evidence>
<protein>
    <submittedName>
        <fullName evidence="2">Uncharacterized protein</fullName>
    </submittedName>
</protein>
<evidence type="ECO:0000256" key="1">
    <source>
        <dbReference type="SAM" id="MobiDB-lite"/>
    </source>
</evidence>
<evidence type="ECO:0000313" key="2">
    <source>
        <dbReference type="EMBL" id="PPR88966.1"/>
    </source>
</evidence>
<dbReference type="AlphaFoldDB" id="A0A2P5WD16"/>
<dbReference type="Proteomes" id="UP000239757">
    <property type="component" value="Unassembled WGS sequence"/>
</dbReference>
<sequence>MPTFYGAPQHRGPRIILDPHWPYVFTRHLEHAKHEDDRKAPRNLVTTPPHQASLQPSKDLMIDASSQFIEVEI</sequence>
<dbReference type="EMBL" id="KZ668095">
    <property type="protein sequence ID" value="PPR88966.1"/>
    <property type="molecule type" value="Genomic_DNA"/>
</dbReference>
<gene>
    <name evidence="2" type="ORF">GOBAR_AA31716</name>
</gene>
<reference evidence="2 3" key="1">
    <citation type="submission" date="2015-01" db="EMBL/GenBank/DDBJ databases">
        <title>Genome of allotetraploid Gossypium barbadense reveals genomic plasticity and fiber elongation in cotton evolution.</title>
        <authorList>
            <person name="Chen X."/>
            <person name="Liu X."/>
            <person name="Zhao B."/>
            <person name="Zheng H."/>
            <person name="Hu Y."/>
            <person name="Lu G."/>
            <person name="Yang C."/>
            <person name="Chen J."/>
            <person name="Shan C."/>
            <person name="Zhang L."/>
            <person name="Zhou Y."/>
            <person name="Wang L."/>
            <person name="Guo W."/>
            <person name="Bai Y."/>
            <person name="Ruan J."/>
            <person name="Shangguan X."/>
            <person name="Mao Y."/>
            <person name="Jiang J."/>
            <person name="Zhu Y."/>
            <person name="Lei J."/>
            <person name="Kang H."/>
            <person name="Chen S."/>
            <person name="He X."/>
            <person name="Wang R."/>
            <person name="Wang Y."/>
            <person name="Chen J."/>
            <person name="Wang L."/>
            <person name="Yu S."/>
            <person name="Wang B."/>
            <person name="Wei J."/>
            <person name="Song S."/>
            <person name="Lu X."/>
            <person name="Gao Z."/>
            <person name="Gu W."/>
            <person name="Deng X."/>
            <person name="Ma D."/>
            <person name="Wang S."/>
            <person name="Liang W."/>
            <person name="Fang L."/>
            <person name="Cai C."/>
            <person name="Zhu X."/>
            <person name="Zhou B."/>
            <person name="Zhang Y."/>
            <person name="Chen Z."/>
            <person name="Xu S."/>
            <person name="Zhu R."/>
            <person name="Wang S."/>
            <person name="Zhang T."/>
            <person name="Zhao G."/>
        </authorList>
    </citation>
    <scope>NUCLEOTIDE SEQUENCE [LARGE SCALE GENOMIC DNA]</scope>
    <source>
        <strain evidence="3">cv. Xinhai21</strain>
        <tissue evidence="2">Leaf</tissue>
    </source>
</reference>
<proteinExistence type="predicted"/>